<evidence type="ECO:0000256" key="7">
    <source>
        <dbReference type="ARBA" id="ARBA00038408"/>
    </source>
</evidence>
<evidence type="ECO:0000256" key="1">
    <source>
        <dbReference type="ARBA" id="ARBA00004401"/>
    </source>
</evidence>
<evidence type="ECO:0000313" key="11">
    <source>
        <dbReference type="EMBL" id="KCZ83568.1"/>
    </source>
</evidence>
<keyword evidence="3 9" id="KW-0812">Transmembrane</keyword>
<dbReference type="AlphaFoldDB" id="A0A069E1Y7"/>
<comment type="subcellular location">
    <subcellularLocation>
        <location evidence="1">Cell membrane</location>
        <topology evidence="1">Single-pass type II membrane protein</topology>
    </subcellularLocation>
</comment>
<feature type="compositionally biased region" description="Basic and acidic residues" evidence="8">
    <location>
        <begin position="518"/>
        <end position="527"/>
    </location>
</feature>
<dbReference type="InterPro" id="IPR052029">
    <property type="entry name" value="PpiD_chaperone"/>
</dbReference>
<dbReference type="Proteomes" id="UP000027446">
    <property type="component" value="Unassembled WGS sequence"/>
</dbReference>
<dbReference type="OrthoDB" id="9768393at2"/>
<evidence type="ECO:0000256" key="6">
    <source>
        <dbReference type="ARBA" id="ARBA00023186"/>
    </source>
</evidence>
<dbReference type="STRING" id="1280949.HAD_13239"/>
<comment type="caution">
    <text evidence="11">The sequence shown here is derived from an EMBL/GenBank/DDBJ whole genome shotgun (WGS) entry which is preliminary data.</text>
</comment>
<keyword evidence="12" id="KW-1185">Reference proteome</keyword>
<protein>
    <submittedName>
        <fullName evidence="11">Peptidylprolyl cis-trans isomerase-like protein</fullName>
    </submittedName>
</protein>
<keyword evidence="2" id="KW-1003">Cell membrane</keyword>
<dbReference type="PANTHER" id="PTHR47529">
    <property type="entry name" value="PEPTIDYL-PROLYL CIS-TRANS ISOMERASE D"/>
    <property type="match status" value="1"/>
</dbReference>
<comment type="similarity">
    <text evidence="7">Belongs to the PpiD chaperone family.</text>
</comment>
<keyword evidence="6" id="KW-0143">Chaperone</keyword>
<dbReference type="eggNOG" id="COG0760">
    <property type="taxonomic scope" value="Bacteria"/>
</dbReference>
<dbReference type="PATRIC" id="fig|1280949.3.peg.2693"/>
<gene>
    <name evidence="11" type="ORF">HAD_13239</name>
</gene>
<feature type="transmembrane region" description="Helical" evidence="9">
    <location>
        <begin position="12"/>
        <end position="30"/>
    </location>
</feature>
<keyword evidence="4 9" id="KW-1133">Transmembrane helix</keyword>
<dbReference type="Pfam" id="PF13624">
    <property type="entry name" value="SurA_N_3"/>
    <property type="match status" value="1"/>
</dbReference>
<evidence type="ECO:0000256" key="5">
    <source>
        <dbReference type="ARBA" id="ARBA00023136"/>
    </source>
</evidence>
<accession>A0A069E1Y7</accession>
<evidence type="ECO:0000256" key="3">
    <source>
        <dbReference type="ARBA" id="ARBA00022692"/>
    </source>
</evidence>
<feature type="domain" description="PpiC" evidence="10">
    <location>
        <begin position="251"/>
        <end position="369"/>
    </location>
</feature>
<keyword evidence="5 9" id="KW-0472">Membrane</keyword>
<dbReference type="EMBL" id="ARYH01000002">
    <property type="protein sequence ID" value="KCZ83568.1"/>
    <property type="molecule type" value="Genomic_DNA"/>
</dbReference>
<keyword evidence="11" id="KW-0413">Isomerase</keyword>
<dbReference type="Pfam" id="PF13145">
    <property type="entry name" value="Rotamase_2"/>
    <property type="match status" value="1"/>
</dbReference>
<feature type="region of interest" description="Disordered" evidence="8">
    <location>
        <begin position="516"/>
        <end position="542"/>
    </location>
</feature>
<dbReference type="GO" id="GO:0003755">
    <property type="term" value="F:peptidyl-prolyl cis-trans isomerase activity"/>
    <property type="evidence" value="ECO:0007669"/>
    <property type="project" value="InterPro"/>
</dbReference>
<proteinExistence type="inferred from homology"/>
<organism evidence="11 12">
    <name type="scientific">Hyphomonas adhaerens MHS-3</name>
    <dbReference type="NCBI Taxonomy" id="1280949"/>
    <lineage>
        <taxon>Bacteria</taxon>
        <taxon>Pseudomonadati</taxon>
        <taxon>Pseudomonadota</taxon>
        <taxon>Alphaproteobacteria</taxon>
        <taxon>Hyphomonadales</taxon>
        <taxon>Hyphomonadaceae</taxon>
        <taxon>Hyphomonas</taxon>
    </lineage>
</organism>
<sequence>MLALMKRLTQSILGKFIAMIIIAGMAFWGVDQIFNQVRNGLGSDLMAAGKSSVTVEGFDRRIEVMLRNVNQQNDNPITKDQAVERGMVDQVFQLEQSQTTILGFASKIGVAPSTDAVLAELRKQDAFKNPLTGELDLATYQRVLAQNRFSQAEYEDQVKSDLTLQALQAGTIAGLISPDVLKAVQARYLAESRDVAWFILDAADVPKPDAPTEEEVLAFYNENLDALKQPERRGIDLVKVSADDFLSQVEVTEQEIATIYEASKSERFSEPEQRTYVELMFDSRDAARDAFGALAGGADPSTLQGVVSRDSKTSLAEDVDDQLLRDAMFGPGKQSGALFGPKDMGDGRWLIARLVSVQPGAVFPIEDVSEEIRTDLARERATLLLYDKLEALDRSINAGFDLGQIASELGVPVISFEPVDQNGYTEDGLPMMGLLDAGDAFKQAFTMNVNDTSNQFIKDDVTYVISTRKIVPPSTPDFDEVKDDVRQALILRNEGEAAQTMVKSIKDRIESGASSLEAEARAAKAELETPPSSVTRMSAEDSGLPNSAIGGIFSGKPGEVFTYPNRTGDKYMIVQLKAVNDPSAADLAAADPRASSALVTSLDSDLAAAMQTEMAGAVKLKVNSGAYNAYKASITTDQ</sequence>
<name>A0A069E1Y7_9PROT</name>
<evidence type="ECO:0000313" key="12">
    <source>
        <dbReference type="Proteomes" id="UP000027446"/>
    </source>
</evidence>
<evidence type="ECO:0000256" key="8">
    <source>
        <dbReference type="SAM" id="MobiDB-lite"/>
    </source>
</evidence>
<dbReference type="InterPro" id="IPR000297">
    <property type="entry name" value="PPIase_PpiC"/>
</dbReference>
<evidence type="ECO:0000256" key="9">
    <source>
        <dbReference type="SAM" id="Phobius"/>
    </source>
</evidence>
<dbReference type="InterPro" id="IPR027304">
    <property type="entry name" value="Trigger_fact/SurA_dom_sf"/>
</dbReference>
<dbReference type="GO" id="GO:0005886">
    <property type="term" value="C:plasma membrane"/>
    <property type="evidence" value="ECO:0007669"/>
    <property type="project" value="UniProtKB-SubCell"/>
</dbReference>
<evidence type="ECO:0000256" key="4">
    <source>
        <dbReference type="ARBA" id="ARBA00022989"/>
    </source>
</evidence>
<evidence type="ECO:0000256" key="2">
    <source>
        <dbReference type="ARBA" id="ARBA00022475"/>
    </source>
</evidence>
<reference evidence="11 12" key="1">
    <citation type="journal article" date="2014" name="Antonie Van Leeuwenhoek">
        <title>Hyphomonas beringensis sp. nov. and Hyphomonas chukchiensis sp. nov., isolated from surface seawater of the Bering Sea and Chukchi Sea.</title>
        <authorList>
            <person name="Li C."/>
            <person name="Lai Q."/>
            <person name="Li G."/>
            <person name="Dong C."/>
            <person name="Wang J."/>
            <person name="Liao Y."/>
            <person name="Shao Z."/>
        </authorList>
    </citation>
    <scope>NUCLEOTIDE SEQUENCE [LARGE SCALE GENOMIC DNA]</scope>
    <source>
        <strain evidence="11 12">MHS-3</strain>
    </source>
</reference>
<evidence type="ECO:0000259" key="10">
    <source>
        <dbReference type="Pfam" id="PF13145"/>
    </source>
</evidence>
<dbReference type="SUPFAM" id="SSF109998">
    <property type="entry name" value="Triger factor/SurA peptide-binding domain-like"/>
    <property type="match status" value="1"/>
</dbReference>
<dbReference type="PANTHER" id="PTHR47529:SF1">
    <property type="entry name" value="PERIPLASMIC CHAPERONE PPID"/>
    <property type="match status" value="1"/>
</dbReference>